<keyword evidence="5" id="KW-1185">Reference proteome</keyword>
<keyword evidence="2" id="KW-0812">Transmembrane</keyword>
<proteinExistence type="predicted"/>
<dbReference type="PANTHER" id="PTHR35038:SF5">
    <property type="entry name" value="CYTOCHROME C-TYPE PROTEIN NRFB"/>
    <property type="match status" value="1"/>
</dbReference>
<dbReference type="PANTHER" id="PTHR35038">
    <property type="entry name" value="DISSIMILATORY SULFITE REDUCTASE SIRA"/>
    <property type="match status" value="1"/>
</dbReference>
<evidence type="ECO:0000256" key="3">
    <source>
        <dbReference type="SAM" id="SignalP"/>
    </source>
</evidence>
<reference evidence="4 5" key="1">
    <citation type="submission" date="2018-11" db="EMBL/GenBank/DDBJ databases">
        <title>The draft genome sequence of Amphritea opalescens ANRC-JH13T.</title>
        <authorList>
            <person name="Fang Z."/>
            <person name="Zhang Y."/>
            <person name="Han X."/>
        </authorList>
    </citation>
    <scope>NUCLEOTIDE SEQUENCE [LARGE SCALE GENOMIC DNA]</scope>
    <source>
        <strain evidence="4 5">ANRC-JH13</strain>
    </source>
</reference>
<protein>
    <submittedName>
        <fullName evidence="4">Tetrathionate reductase family octaheme c-type cytochrome</fullName>
    </submittedName>
</protein>
<dbReference type="NCBIfam" id="TIGR04315">
    <property type="entry name" value="octaheme_Shew"/>
    <property type="match status" value="1"/>
</dbReference>
<feature type="transmembrane region" description="Helical" evidence="2">
    <location>
        <begin position="508"/>
        <end position="529"/>
    </location>
</feature>
<dbReference type="InterPro" id="IPR036280">
    <property type="entry name" value="Multihaem_cyt_sf"/>
</dbReference>
<comment type="caution">
    <text evidence="4">The sequence shown here is derived from an EMBL/GenBank/DDBJ whole genome shotgun (WGS) entry which is preliminary data.</text>
</comment>
<keyword evidence="2" id="KW-0472">Membrane</keyword>
<evidence type="ECO:0000313" key="5">
    <source>
        <dbReference type="Proteomes" id="UP000283087"/>
    </source>
</evidence>
<feature type="signal peptide" evidence="3">
    <location>
        <begin position="1"/>
        <end position="25"/>
    </location>
</feature>
<dbReference type="Pfam" id="PF11783">
    <property type="entry name" value="Cytochrome_cB"/>
    <property type="match status" value="1"/>
</dbReference>
<dbReference type="Proteomes" id="UP000283087">
    <property type="component" value="Unassembled WGS sequence"/>
</dbReference>
<keyword evidence="1 3" id="KW-0732">Signal</keyword>
<sequence>MDLFCKAQLSLWLIILACLSTDAYAVIASEKLDQNITTADHSEFKVLQQQFHSGPEVTKACLQCHTEAAKQVQQSLHWTWEYVQPKTLQTLGKRHVINSFCGSVTSNEPRCTSCHAGYGWEDMKQPPPTDETSVDCLVCHDTTGGYIKLPNAAGHPAYQPMESPLDSGHMKAPPDLTVIAQNVGHSQPANCGSCHFYGGGGDGVKHGDLDSSLVNPPKSLDVHLSAEGANFACSDCHTTTGHITAGSRYQGNAHDTQGIDVPGHTDMSRASCESCHGAAPHHEEKLNEHVDRVACQSCHIPAFARGGVATKTWWDWSTAGKLDENNKPMTVYDENGHLSYLSTKGDFHYAENVTPEYRWFNGTVHYTLQTDTIDSDHPPVQVNWIEGSAHDPDARIWPFKIMHGKQPFDTVNKTLLINHVYSPTDDSALWTNFDWAKALAAGTKIAGQPYSGQFDFIETEMYWPISHMVGPADSAVKCSSCHARNSRLNGIPDIYIPARDHNSLLDKIGWGTALLMLIGSAAHAGGRGISALRRRRNKK</sequence>
<evidence type="ECO:0000313" key="4">
    <source>
        <dbReference type="EMBL" id="RTE65664.1"/>
    </source>
</evidence>
<evidence type="ECO:0000256" key="2">
    <source>
        <dbReference type="SAM" id="Phobius"/>
    </source>
</evidence>
<dbReference type="InterPro" id="IPR024673">
    <property type="entry name" value="Octahem_Cyt_c"/>
</dbReference>
<dbReference type="InterPro" id="IPR051829">
    <property type="entry name" value="Multiheme_Cytochr_ET"/>
</dbReference>
<dbReference type="GO" id="GO:0016491">
    <property type="term" value="F:oxidoreductase activity"/>
    <property type="evidence" value="ECO:0007669"/>
    <property type="project" value="TreeGrafter"/>
</dbReference>
<evidence type="ECO:0000256" key="1">
    <source>
        <dbReference type="ARBA" id="ARBA00022729"/>
    </source>
</evidence>
<dbReference type="AlphaFoldDB" id="A0A430KQN2"/>
<dbReference type="Gene3D" id="1.10.1130.10">
    <property type="entry name" value="Flavocytochrome C3, Chain A"/>
    <property type="match status" value="1"/>
</dbReference>
<dbReference type="PIRSF" id="PIRSF039014">
    <property type="entry name" value="OTR_cyc"/>
    <property type="match status" value="1"/>
</dbReference>
<gene>
    <name evidence="4" type="ORF">EH243_10335</name>
</gene>
<feature type="chain" id="PRO_5019106494" evidence="3">
    <location>
        <begin position="26"/>
        <end position="539"/>
    </location>
</feature>
<accession>A0A430KQN2</accession>
<dbReference type="PROSITE" id="PS51257">
    <property type="entry name" value="PROKAR_LIPOPROTEIN"/>
    <property type="match status" value="1"/>
</dbReference>
<organism evidence="4 5">
    <name type="scientific">Amphritea opalescens</name>
    <dbReference type="NCBI Taxonomy" id="2490544"/>
    <lineage>
        <taxon>Bacteria</taxon>
        <taxon>Pseudomonadati</taxon>
        <taxon>Pseudomonadota</taxon>
        <taxon>Gammaproteobacteria</taxon>
        <taxon>Oceanospirillales</taxon>
        <taxon>Oceanospirillaceae</taxon>
        <taxon>Amphritea</taxon>
    </lineage>
</organism>
<dbReference type="RefSeq" id="WP_126158587.1">
    <property type="nucleotide sequence ID" value="NZ_RQXW01000008.1"/>
</dbReference>
<dbReference type="OrthoDB" id="9788513at2"/>
<dbReference type="SUPFAM" id="SSF48695">
    <property type="entry name" value="Multiheme cytochromes"/>
    <property type="match status" value="1"/>
</dbReference>
<name>A0A430KQN2_9GAMM</name>
<dbReference type="EMBL" id="RQXW01000008">
    <property type="protein sequence ID" value="RTE65664.1"/>
    <property type="molecule type" value="Genomic_DNA"/>
</dbReference>
<keyword evidence="2" id="KW-1133">Transmembrane helix</keyword>